<feature type="transmembrane region" description="Helical" evidence="8">
    <location>
        <begin position="109"/>
        <end position="135"/>
    </location>
</feature>
<keyword evidence="6 8" id="KW-0560">Oxidoreductase</keyword>
<evidence type="ECO:0000256" key="3">
    <source>
        <dbReference type="ARBA" id="ARBA00022630"/>
    </source>
</evidence>
<comment type="function">
    <text evidence="8">Catalyzes the stereospecific oxidation of squalene to (S)-2,3-epoxysqualene, and is considered to be a rate-limiting enzyme in steroid biosynthesis.</text>
</comment>
<dbReference type="UniPathway" id="UPA00767">
    <property type="reaction ID" value="UER00752"/>
</dbReference>
<reference evidence="10 11" key="1">
    <citation type="journal article" date="2015" name="Fungal Genet. Biol.">
        <title>Evolution of novel wood decay mechanisms in Agaricales revealed by the genome sequences of Fistulina hepatica and Cylindrobasidium torrendii.</title>
        <authorList>
            <person name="Floudas D."/>
            <person name="Held B.W."/>
            <person name="Riley R."/>
            <person name="Nagy L.G."/>
            <person name="Koehler G."/>
            <person name="Ransdell A.S."/>
            <person name="Younus H."/>
            <person name="Chow J."/>
            <person name="Chiniquy J."/>
            <person name="Lipzen A."/>
            <person name="Tritt A."/>
            <person name="Sun H."/>
            <person name="Haridas S."/>
            <person name="LaButti K."/>
            <person name="Ohm R.A."/>
            <person name="Kues U."/>
            <person name="Blanchette R.A."/>
            <person name="Grigoriev I.V."/>
            <person name="Minto R.E."/>
            <person name="Hibbett D.S."/>
        </authorList>
    </citation>
    <scope>NUCLEOTIDE SEQUENCE [LARGE SCALE GENOMIC DNA]</scope>
    <source>
        <strain evidence="10 11">ATCC 64428</strain>
    </source>
</reference>
<protein>
    <recommendedName>
        <fullName evidence="8">Squalene monooxygenase</fullName>
        <ecNumber evidence="8">1.14.14.17</ecNumber>
    </recommendedName>
</protein>
<evidence type="ECO:0000313" key="10">
    <source>
        <dbReference type="EMBL" id="KIY51894.1"/>
    </source>
</evidence>
<sequence length="148" mass="16772">VSQVLMRGYFARKPLTATVNILSVALYDLFGAEDRNLAVLRRGCFRYLESGGRCTQEPVGILAGLYPRPLLLMRHFFTVAFYAICVMFREGDVVSGDQHSDPPRAAPSIMAYPRLLVCAVNVFWTACVVFLPLLWTEVRWWTPRQVGE</sequence>
<evidence type="ECO:0000256" key="4">
    <source>
        <dbReference type="ARBA" id="ARBA00022827"/>
    </source>
</evidence>
<name>A0A0D7AJF6_9AGAR</name>
<keyword evidence="7 8" id="KW-0472">Membrane</keyword>
<accession>A0A0D7AJF6</accession>
<dbReference type="GO" id="GO:0050660">
    <property type="term" value="F:flavin adenine dinucleotide binding"/>
    <property type="evidence" value="ECO:0007669"/>
    <property type="project" value="UniProtKB-UniRule"/>
</dbReference>
<dbReference type="AlphaFoldDB" id="A0A0D7AJF6"/>
<feature type="domain" description="Squalene epoxidase" evidence="9">
    <location>
        <begin position="2"/>
        <end position="93"/>
    </location>
</feature>
<evidence type="ECO:0000256" key="8">
    <source>
        <dbReference type="RuleBase" id="RU367121"/>
    </source>
</evidence>
<keyword evidence="5" id="KW-0492">Microsome</keyword>
<keyword evidence="3 8" id="KW-0285">Flavoprotein</keyword>
<evidence type="ECO:0000313" key="11">
    <source>
        <dbReference type="Proteomes" id="UP000054144"/>
    </source>
</evidence>
<gene>
    <name evidence="10" type="ORF">FISHEDRAFT_36287</name>
</gene>
<dbReference type="GO" id="GO:0005789">
    <property type="term" value="C:endoplasmic reticulum membrane"/>
    <property type="evidence" value="ECO:0007669"/>
    <property type="project" value="UniProtKB-SubCell"/>
</dbReference>
<comment type="subcellular location">
    <subcellularLocation>
        <location evidence="8">Endoplasmic reticulum membrane</location>
        <topology evidence="8">Multi-pass membrane protein</topology>
    </subcellularLocation>
    <subcellularLocation>
        <location evidence="2">Microsome membrane</location>
    </subcellularLocation>
</comment>
<dbReference type="EMBL" id="KN881647">
    <property type="protein sequence ID" value="KIY51894.1"/>
    <property type="molecule type" value="Genomic_DNA"/>
</dbReference>
<dbReference type="GO" id="GO:0006696">
    <property type="term" value="P:ergosterol biosynthetic process"/>
    <property type="evidence" value="ECO:0007669"/>
    <property type="project" value="TreeGrafter"/>
</dbReference>
<comment type="caution">
    <text evidence="8">Lacks conserved residue(s) required for the propagation of feature annotation.</text>
</comment>
<organism evidence="10 11">
    <name type="scientific">Fistulina hepatica ATCC 64428</name>
    <dbReference type="NCBI Taxonomy" id="1128425"/>
    <lineage>
        <taxon>Eukaryota</taxon>
        <taxon>Fungi</taxon>
        <taxon>Dikarya</taxon>
        <taxon>Basidiomycota</taxon>
        <taxon>Agaricomycotina</taxon>
        <taxon>Agaricomycetes</taxon>
        <taxon>Agaricomycetidae</taxon>
        <taxon>Agaricales</taxon>
        <taxon>Fistulinaceae</taxon>
        <taxon>Fistulina</taxon>
    </lineage>
</organism>
<dbReference type="EC" id="1.14.14.17" evidence="8"/>
<evidence type="ECO:0000259" key="9">
    <source>
        <dbReference type="Pfam" id="PF08491"/>
    </source>
</evidence>
<evidence type="ECO:0000256" key="7">
    <source>
        <dbReference type="ARBA" id="ARBA00023136"/>
    </source>
</evidence>
<comment type="similarity">
    <text evidence="8">Belongs to the squalene monooxygenase family.</text>
</comment>
<feature type="non-terminal residue" evidence="10">
    <location>
        <position position="1"/>
    </location>
</feature>
<keyword evidence="8" id="KW-0812">Transmembrane</keyword>
<evidence type="ECO:0000256" key="2">
    <source>
        <dbReference type="ARBA" id="ARBA00004524"/>
    </source>
</evidence>
<dbReference type="InterPro" id="IPR040125">
    <property type="entry name" value="Squalene_monox"/>
</dbReference>
<keyword evidence="4 8" id="KW-0274">FAD</keyword>
<evidence type="ECO:0000256" key="6">
    <source>
        <dbReference type="ARBA" id="ARBA00023002"/>
    </source>
</evidence>
<keyword evidence="8" id="KW-1133">Transmembrane helix</keyword>
<keyword evidence="8" id="KW-0256">Endoplasmic reticulum</keyword>
<evidence type="ECO:0000256" key="1">
    <source>
        <dbReference type="ARBA" id="ARBA00001974"/>
    </source>
</evidence>
<dbReference type="InterPro" id="IPR013698">
    <property type="entry name" value="Squalene_epoxidase"/>
</dbReference>
<keyword evidence="11" id="KW-1185">Reference proteome</keyword>
<dbReference type="PANTHER" id="PTHR10835">
    <property type="entry name" value="SQUALENE MONOOXYGENASE"/>
    <property type="match status" value="1"/>
</dbReference>
<dbReference type="PANTHER" id="PTHR10835:SF0">
    <property type="entry name" value="SQUALENE MONOOXYGENASE"/>
    <property type="match status" value="1"/>
</dbReference>
<dbReference type="Proteomes" id="UP000054144">
    <property type="component" value="Unassembled WGS sequence"/>
</dbReference>
<dbReference type="OrthoDB" id="3045375at2759"/>
<dbReference type="Pfam" id="PF08491">
    <property type="entry name" value="SE"/>
    <property type="match status" value="1"/>
</dbReference>
<evidence type="ECO:0000256" key="5">
    <source>
        <dbReference type="ARBA" id="ARBA00022848"/>
    </source>
</evidence>
<comment type="cofactor">
    <cofactor evidence="1 8">
        <name>FAD</name>
        <dbReference type="ChEBI" id="CHEBI:57692"/>
    </cofactor>
</comment>
<proteinExistence type="inferred from homology"/>
<dbReference type="GO" id="GO:0004506">
    <property type="term" value="F:squalene monooxygenase activity"/>
    <property type="evidence" value="ECO:0007669"/>
    <property type="project" value="UniProtKB-UniRule"/>
</dbReference>
<comment type="catalytic activity">
    <reaction evidence="8">
        <text>squalene + reduced [NADPH--hemoprotein reductase] + O2 = (S)-2,3-epoxysqualene + oxidized [NADPH--hemoprotein reductase] + H2O + H(+)</text>
        <dbReference type="Rhea" id="RHEA:25282"/>
        <dbReference type="Rhea" id="RHEA-COMP:11964"/>
        <dbReference type="Rhea" id="RHEA-COMP:11965"/>
        <dbReference type="ChEBI" id="CHEBI:15377"/>
        <dbReference type="ChEBI" id="CHEBI:15378"/>
        <dbReference type="ChEBI" id="CHEBI:15379"/>
        <dbReference type="ChEBI" id="CHEBI:15440"/>
        <dbReference type="ChEBI" id="CHEBI:15441"/>
        <dbReference type="ChEBI" id="CHEBI:57618"/>
        <dbReference type="ChEBI" id="CHEBI:58210"/>
        <dbReference type="EC" id="1.14.14.17"/>
    </reaction>
</comment>